<dbReference type="AlphaFoldDB" id="A0AAP2WK41"/>
<dbReference type="RefSeq" id="WP_015372514.1">
    <property type="nucleotide sequence ID" value="NZ_CP142177.1"/>
</dbReference>
<evidence type="ECO:0000313" key="4">
    <source>
        <dbReference type="EMBL" id="MCF5657797.1"/>
    </source>
</evidence>
<protein>
    <submittedName>
        <fullName evidence="5">8-oxo-dGTP pyrophosphatase MutT, NUDIX family</fullName>
    </submittedName>
    <submittedName>
        <fullName evidence="4">NUDIX domain-containing protein</fullName>
    </submittedName>
</protein>
<feature type="domain" description="Nudix hydrolase" evidence="3">
    <location>
        <begin position="2"/>
        <end position="131"/>
    </location>
</feature>
<reference evidence="4" key="2">
    <citation type="submission" date="2019-11" db="EMBL/GenBank/DDBJ databases">
        <title>Epiphytic Pseudomonas syringae from cherry orchards.</title>
        <authorList>
            <person name="Hulin M.T."/>
        </authorList>
    </citation>
    <scope>NUCLEOTIDE SEQUENCE</scope>
    <source>
        <strain evidence="4">PA-2-1F</strain>
    </source>
</reference>
<dbReference type="Pfam" id="PF00293">
    <property type="entry name" value="NUDIX"/>
    <property type="match status" value="1"/>
</dbReference>
<dbReference type="EMBL" id="WJZX01000146">
    <property type="protein sequence ID" value="MCF5657797.1"/>
    <property type="molecule type" value="Genomic_DNA"/>
</dbReference>
<dbReference type="GeneID" id="45488422"/>
<dbReference type="Gene3D" id="3.90.79.10">
    <property type="entry name" value="Nucleoside Triphosphate Pyrophosphohydrolase"/>
    <property type="match status" value="1"/>
</dbReference>
<keyword evidence="6" id="KW-1185">Reference proteome</keyword>
<dbReference type="EMBL" id="LT629706">
    <property type="protein sequence ID" value="SDO83936.1"/>
    <property type="molecule type" value="Genomic_DNA"/>
</dbReference>
<dbReference type="Proteomes" id="UP000814126">
    <property type="component" value="Unassembled WGS sequence"/>
</dbReference>
<evidence type="ECO:0000313" key="5">
    <source>
        <dbReference type="EMBL" id="SDO83936.1"/>
    </source>
</evidence>
<dbReference type="GO" id="GO:0016787">
    <property type="term" value="F:hydrolase activity"/>
    <property type="evidence" value="ECO:0007669"/>
    <property type="project" value="UniProtKB-KW"/>
</dbReference>
<evidence type="ECO:0000259" key="3">
    <source>
        <dbReference type="PROSITE" id="PS51462"/>
    </source>
</evidence>
<organism evidence="4 7">
    <name type="scientific">Pseudomonas poae</name>
    <dbReference type="NCBI Taxonomy" id="200451"/>
    <lineage>
        <taxon>Bacteria</taxon>
        <taxon>Pseudomonadati</taxon>
        <taxon>Pseudomonadota</taxon>
        <taxon>Gammaproteobacteria</taxon>
        <taxon>Pseudomonadales</taxon>
        <taxon>Pseudomonadaceae</taxon>
        <taxon>Pseudomonas</taxon>
    </lineage>
</organism>
<dbReference type="CDD" id="cd04663">
    <property type="entry name" value="NUDIX_Hydrolase"/>
    <property type="match status" value="1"/>
</dbReference>
<evidence type="ECO:0000313" key="7">
    <source>
        <dbReference type="Proteomes" id="UP000814126"/>
    </source>
</evidence>
<name>A0AAP2WK41_9PSED</name>
<sequence>MFPDKACPVVLTSSPPIRILLFRHPLAGTQLVKGTIEKGETPGQAALRELTEESGISDAVIESDLGCWKADHRDQVWSFHLCRAERDLPERWGYKTLDDHGHLFEFFWAALEDLPYADCHPVFQRALKFLCERLKASGQWVDGETDAEVDRLL</sequence>
<dbReference type="InterPro" id="IPR000086">
    <property type="entry name" value="NUDIX_hydrolase_dom"/>
</dbReference>
<dbReference type="InterPro" id="IPR020084">
    <property type="entry name" value="NUDIX_hydrolase_CS"/>
</dbReference>
<proteinExistence type="predicted"/>
<gene>
    <name evidence="4" type="ORF">GIV46_22560</name>
    <name evidence="5" type="ORF">SAMN04490208_5132</name>
</gene>
<evidence type="ECO:0000256" key="1">
    <source>
        <dbReference type="ARBA" id="ARBA00001946"/>
    </source>
</evidence>
<dbReference type="InterPro" id="IPR015797">
    <property type="entry name" value="NUDIX_hydrolase-like_dom_sf"/>
</dbReference>
<keyword evidence="2" id="KW-0378">Hydrolase</keyword>
<accession>A0AAP2WK41</accession>
<evidence type="ECO:0000313" key="6">
    <source>
        <dbReference type="Proteomes" id="UP000181903"/>
    </source>
</evidence>
<evidence type="ECO:0000256" key="2">
    <source>
        <dbReference type="ARBA" id="ARBA00022801"/>
    </source>
</evidence>
<comment type="cofactor">
    <cofactor evidence="1">
        <name>Mg(2+)</name>
        <dbReference type="ChEBI" id="CHEBI:18420"/>
    </cofactor>
</comment>
<dbReference type="Proteomes" id="UP000181903">
    <property type="component" value="Chromosome I"/>
</dbReference>
<reference evidence="5 6" key="1">
    <citation type="submission" date="2016-10" db="EMBL/GenBank/DDBJ databases">
        <authorList>
            <person name="Varghese N."/>
            <person name="Submissions S."/>
        </authorList>
    </citation>
    <scope>NUCLEOTIDE SEQUENCE [LARGE SCALE GENOMIC DNA]</scope>
    <source>
        <strain evidence="5 6">BS2776</strain>
    </source>
</reference>
<dbReference type="SUPFAM" id="SSF55811">
    <property type="entry name" value="Nudix"/>
    <property type="match status" value="1"/>
</dbReference>
<dbReference type="PROSITE" id="PS51462">
    <property type="entry name" value="NUDIX"/>
    <property type="match status" value="1"/>
</dbReference>
<dbReference type="PROSITE" id="PS00893">
    <property type="entry name" value="NUDIX_BOX"/>
    <property type="match status" value="1"/>
</dbReference>